<evidence type="ECO:0000313" key="1">
    <source>
        <dbReference type="EMBL" id="MCY1144333.1"/>
    </source>
</evidence>
<sequence>MTDVQLIKDDGTPLDAECAVEPDGDHLAFVLESMSGRAAGREPRNTDYREALDLTLQRLKTLGGVIEAAVVDSQVTQRRQMPESERSLLDGPLRLTDVEDVTDLRRRLTRAQATVGQRSDARMPGNTTKRIRLRLSVPGYDDRTLEAALRDGVPVESASDAVDLLRSLAGVELTTLTGSVNRILEVGPTQVLVATSRSPEGQPVPITWVEAALTRLRSDGAVPISVDEVGHRSSFIGAVLKTLPGTRVDAGSPPVITYEPSDTATGLGTKYRPEAEDVDVAPPEPSVATDPDSYGNGLRAHRRLQNFLAQLVEAHDLEPRSPQPSEPSFDLAWMTDRTLTVVEVKSATTKNEVRQLRAALGQVLDYSHALQRPGITVQPAIYLEREPADCHRWNEITGNAGVLLAWPGTEDRLDLADDSEVGK</sequence>
<dbReference type="Proteomes" id="UP001151002">
    <property type="component" value="Unassembled WGS sequence"/>
</dbReference>
<dbReference type="RefSeq" id="WP_267568908.1">
    <property type="nucleotide sequence ID" value="NZ_JAPNTZ010000019.1"/>
</dbReference>
<protein>
    <submittedName>
        <fullName evidence="1">Uncharacterized protein</fullName>
    </submittedName>
</protein>
<name>A0ABT4BCT8_9ACTN</name>
<comment type="caution">
    <text evidence="1">The sequence shown here is derived from an EMBL/GenBank/DDBJ whole genome shotgun (WGS) entry which is preliminary data.</text>
</comment>
<evidence type="ECO:0000313" key="2">
    <source>
        <dbReference type="Proteomes" id="UP001151002"/>
    </source>
</evidence>
<proteinExistence type="predicted"/>
<dbReference type="EMBL" id="JAPNTZ010000019">
    <property type="protein sequence ID" value="MCY1144333.1"/>
    <property type="molecule type" value="Genomic_DNA"/>
</dbReference>
<keyword evidence="2" id="KW-1185">Reference proteome</keyword>
<gene>
    <name evidence="1" type="ORF">OWR29_40600</name>
</gene>
<reference evidence="1" key="1">
    <citation type="submission" date="2022-11" db="EMBL/GenBank/DDBJ databases">
        <authorList>
            <person name="Somphong A."/>
            <person name="Phongsopitanun W."/>
        </authorList>
    </citation>
    <scope>NUCLEOTIDE SEQUENCE</scope>
    <source>
        <strain evidence="1">Pm04-4</strain>
    </source>
</reference>
<accession>A0ABT4BCT8</accession>
<organism evidence="1 2">
    <name type="scientific">Paractinoplanes pyxinae</name>
    <dbReference type="NCBI Taxonomy" id="2997416"/>
    <lineage>
        <taxon>Bacteria</taxon>
        <taxon>Bacillati</taxon>
        <taxon>Actinomycetota</taxon>
        <taxon>Actinomycetes</taxon>
        <taxon>Micromonosporales</taxon>
        <taxon>Micromonosporaceae</taxon>
        <taxon>Paractinoplanes</taxon>
    </lineage>
</organism>